<proteinExistence type="predicted"/>
<dbReference type="Pfam" id="PF01066">
    <property type="entry name" value="CDP-OH_P_transf"/>
    <property type="match status" value="1"/>
</dbReference>
<keyword evidence="1" id="KW-0472">Membrane</keyword>
<dbReference type="GO" id="GO:0008654">
    <property type="term" value="P:phospholipid biosynthetic process"/>
    <property type="evidence" value="ECO:0007669"/>
    <property type="project" value="InterPro"/>
</dbReference>
<dbReference type="GO" id="GO:0016020">
    <property type="term" value="C:membrane"/>
    <property type="evidence" value="ECO:0007669"/>
    <property type="project" value="InterPro"/>
</dbReference>
<evidence type="ECO:0000313" key="2">
    <source>
        <dbReference type="EMBL" id="PCJ22776.1"/>
    </source>
</evidence>
<reference evidence="3" key="1">
    <citation type="submission" date="2017-08" db="EMBL/GenBank/DDBJ databases">
        <title>A dynamic microbial community with high functional redundancy inhabits the cold, oxic subseafloor aquifer.</title>
        <authorList>
            <person name="Tully B.J."/>
            <person name="Wheat C.G."/>
            <person name="Glazer B.T."/>
            <person name="Huber J.A."/>
        </authorList>
    </citation>
    <scope>NUCLEOTIDE SEQUENCE [LARGE SCALE GENOMIC DNA]</scope>
</reference>
<dbReference type="PROSITE" id="PS51257">
    <property type="entry name" value="PROKAR_LIPOPROTEIN"/>
    <property type="match status" value="1"/>
</dbReference>
<protein>
    <submittedName>
        <fullName evidence="2">CDP-alcohol phosphatidyltransferase</fullName>
    </submittedName>
</protein>
<accession>A0A2A5AV88</accession>
<evidence type="ECO:0000313" key="3">
    <source>
        <dbReference type="Proteomes" id="UP000218327"/>
    </source>
</evidence>
<evidence type="ECO:0000256" key="1">
    <source>
        <dbReference type="SAM" id="Phobius"/>
    </source>
</evidence>
<feature type="transmembrane region" description="Helical" evidence="1">
    <location>
        <begin position="136"/>
        <end position="155"/>
    </location>
</feature>
<dbReference type="AlphaFoldDB" id="A0A2A5AV88"/>
<feature type="transmembrane region" description="Helical" evidence="1">
    <location>
        <begin position="191"/>
        <end position="210"/>
    </location>
</feature>
<sequence>MVANKIEQPTILSFVKDLPNLCSLAGLACTLSAIYFSILGVYYAAMIGMIWAVAFDWADGLIARRMKGRTGNDRAFGGQLDVVIDIVSYGVTPAVLLLSYGHFEPIYLVGAFLMLSASAIRLSYFSTFGLAGGVHYTGLALDNNSIILVFIFVFESFFSEATFSIILYTSGLALAALNVSQIKTPKLSGNPINVCILAAYTLGITGIYSWKLLA</sequence>
<keyword evidence="1" id="KW-1133">Transmembrane helix</keyword>
<name>A0A2A5AV88_9GAMM</name>
<dbReference type="Proteomes" id="UP000218327">
    <property type="component" value="Unassembled WGS sequence"/>
</dbReference>
<organism evidence="2 3">
    <name type="scientific">SAR86 cluster bacterium</name>
    <dbReference type="NCBI Taxonomy" id="2030880"/>
    <lineage>
        <taxon>Bacteria</taxon>
        <taxon>Pseudomonadati</taxon>
        <taxon>Pseudomonadota</taxon>
        <taxon>Gammaproteobacteria</taxon>
        <taxon>SAR86 cluster</taxon>
    </lineage>
</organism>
<feature type="transmembrane region" description="Helical" evidence="1">
    <location>
        <begin position="106"/>
        <end position="124"/>
    </location>
</feature>
<comment type="caution">
    <text evidence="2">The sequence shown here is derived from an EMBL/GenBank/DDBJ whole genome shotgun (WGS) entry which is preliminary data.</text>
</comment>
<dbReference type="InterPro" id="IPR043130">
    <property type="entry name" value="CDP-OH_PTrfase_TM_dom"/>
</dbReference>
<feature type="transmembrane region" description="Helical" evidence="1">
    <location>
        <begin position="161"/>
        <end position="179"/>
    </location>
</feature>
<keyword evidence="1" id="KW-0812">Transmembrane</keyword>
<dbReference type="Gene3D" id="1.20.120.1760">
    <property type="match status" value="1"/>
</dbReference>
<feature type="transmembrane region" description="Helical" evidence="1">
    <location>
        <begin position="82"/>
        <end position="100"/>
    </location>
</feature>
<dbReference type="InterPro" id="IPR000462">
    <property type="entry name" value="CDP-OH_P_trans"/>
</dbReference>
<dbReference type="EMBL" id="NVVJ01000051">
    <property type="protein sequence ID" value="PCJ22776.1"/>
    <property type="molecule type" value="Genomic_DNA"/>
</dbReference>
<keyword evidence="2" id="KW-0808">Transferase</keyword>
<feature type="transmembrane region" description="Helical" evidence="1">
    <location>
        <begin position="44"/>
        <end position="62"/>
    </location>
</feature>
<dbReference type="GO" id="GO:0016780">
    <property type="term" value="F:phosphotransferase activity, for other substituted phosphate groups"/>
    <property type="evidence" value="ECO:0007669"/>
    <property type="project" value="InterPro"/>
</dbReference>
<gene>
    <name evidence="2" type="ORF">COA96_13495</name>
</gene>